<protein>
    <submittedName>
        <fullName evidence="1">Uncharacterized protein</fullName>
    </submittedName>
</protein>
<accession>A0A420HAI6</accession>
<dbReference type="EMBL" id="MCFK01009750">
    <property type="protein sequence ID" value="RKF54449.1"/>
    <property type="molecule type" value="Genomic_DNA"/>
</dbReference>
<proteinExistence type="predicted"/>
<keyword evidence="2" id="KW-1185">Reference proteome</keyword>
<evidence type="ECO:0000313" key="1">
    <source>
        <dbReference type="EMBL" id="RKF54449.1"/>
    </source>
</evidence>
<comment type="caution">
    <text evidence="1">The sequence shown here is derived from an EMBL/GenBank/DDBJ whole genome shotgun (WGS) entry which is preliminary data.</text>
</comment>
<organism evidence="1 2">
    <name type="scientific">Erysiphe neolycopersici</name>
    <dbReference type="NCBI Taxonomy" id="212602"/>
    <lineage>
        <taxon>Eukaryota</taxon>
        <taxon>Fungi</taxon>
        <taxon>Dikarya</taxon>
        <taxon>Ascomycota</taxon>
        <taxon>Pezizomycotina</taxon>
        <taxon>Leotiomycetes</taxon>
        <taxon>Erysiphales</taxon>
        <taxon>Erysiphaceae</taxon>
        <taxon>Erysiphe</taxon>
    </lineage>
</organism>
<gene>
    <name evidence="1" type="ORF">OnM2_097005</name>
</gene>
<reference evidence="1 2" key="1">
    <citation type="journal article" date="2018" name="BMC Genomics">
        <title>Comparative genome analyses reveal sequence features reflecting distinct modes of host-adaptation between dicot and monocot powdery mildew.</title>
        <authorList>
            <person name="Wu Y."/>
            <person name="Ma X."/>
            <person name="Pan Z."/>
            <person name="Kale S.D."/>
            <person name="Song Y."/>
            <person name="King H."/>
            <person name="Zhang Q."/>
            <person name="Presley C."/>
            <person name="Deng X."/>
            <person name="Wei C.I."/>
            <person name="Xiao S."/>
        </authorList>
    </citation>
    <scope>NUCLEOTIDE SEQUENCE [LARGE SCALE GENOMIC DNA]</scope>
    <source>
        <strain evidence="1">UMSG2</strain>
    </source>
</reference>
<dbReference type="AlphaFoldDB" id="A0A420HAI6"/>
<name>A0A420HAI6_9PEZI</name>
<sequence length="78" mass="9104">MLCCIKSSMNDMSPDDFMSTRLCRTDHTLCQQHSDWTRNLINNRPAALQSCSRGPRSTLRTFFKWQDKPIESIQPENL</sequence>
<evidence type="ECO:0000313" key="2">
    <source>
        <dbReference type="Proteomes" id="UP000286134"/>
    </source>
</evidence>
<dbReference type="Proteomes" id="UP000286134">
    <property type="component" value="Unassembled WGS sequence"/>
</dbReference>